<evidence type="ECO:0000256" key="1">
    <source>
        <dbReference type="SAM" id="MobiDB-lite"/>
    </source>
</evidence>
<evidence type="ECO:0000313" key="3">
    <source>
        <dbReference type="Proteomes" id="UP000887116"/>
    </source>
</evidence>
<proteinExistence type="predicted"/>
<dbReference type="Pfam" id="PF14555">
    <property type="entry name" value="UBA_4"/>
    <property type="match status" value="1"/>
</dbReference>
<comment type="caution">
    <text evidence="2">The sequence shown here is derived from an EMBL/GenBank/DDBJ whole genome shotgun (WGS) entry which is preliminary data.</text>
</comment>
<keyword evidence="3" id="KW-1185">Reference proteome</keyword>
<dbReference type="InterPro" id="IPR009060">
    <property type="entry name" value="UBA-like_sf"/>
</dbReference>
<feature type="region of interest" description="Disordered" evidence="1">
    <location>
        <begin position="82"/>
        <end position="110"/>
    </location>
</feature>
<protein>
    <submittedName>
        <fullName evidence="2">OTU domain-containing protein 7B</fullName>
    </submittedName>
</protein>
<feature type="compositionally biased region" description="Polar residues" evidence="1">
    <location>
        <begin position="84"/>
        <end position="106"/>
    </location>
</feature>
<dbReference type="SUPFAM" id="SSF46934">
    <property type="entry name" value="UBA-like"/>
    <property type="match status" value="1"/>
</dbReference>
<gene>
    <name evidence="2" type="primary">OTUD7B_1</name>
    <name evidence="2" type="ORF">TNCT_696951</name>
</gene>
<organism evidence="2 3">
    <name type="scientific">Trichonephila clavata</name>
    <name type="common">Joro spider</name>
    <name type="synonym">Nephila clavata</name>
    <dbReference type="NCBI Taxonomy" id="2740835"/>
    <lineage>
        <taxon>Eukaryota</taxon>
        <taxon>Metazoa</taxon>
        <taxon>Ecdysozoa</taxon>
        <taxon>Arthropoda</taxon>
        <taxon>Chelicerata</taxon>
        <taxon>Arachnida</taxon>
        <taxon>Araneae</taxon>
        <taxon>Araneomorphae</taxon>
        <taxon>Entelegynae</taxon>
        <taxon>Araneoidea</taxon>
        <taxon>Nephilidae</taxon>
        <taxon>Trichonephila</taxon>
    </lineage>
</organism>
<dbReference type="EMBL" id="BMAO01019892">
    <property type="protein sequence ID" value="GFR33618.1"/>
    <property type="molecule type" value="Genomic_DNA"/>
</dbReference>
<name>A0A8X6I1A9_TRICU</name>
<dbReference type="AlphaFoldDB" id="A0A8X6I1A9"/>
<dbReference type="Proteomes" id="UP000887116">
    <property type="component" value="Unassembled WGS sequence"/>
</dbReference>
<dbReference type="OrthoDB" id="10064699at2759"/>
<dbReference type="Gene3D" id="1.10.8.10">
    <property type="entry name" value="DNA helicase RuvA subunit, C-terminal domain"/>
    <property type="match status" value="1"/>
</dbReference>
<sequence length="144" mass="15794">MQQLFQGDCHLELFISECFFIMDVILSEFVARTSADPGLATDLLEAHEWNLHSALSAYYVMKGILPGEVPPSDAEIAAAHSRTHSVTPSEETNGRNVVTNGSNTGSRPPLKKLPAFDCEEPILDRKLTRGIYLVQPTIYSCVSG</sequence>
<accession>A0A8X6I1A9</accession>
<reference evidence="2" key="1">
    <citation type="submission" date="2020-07" db="EMBL/GenBank/DDBJ databases">
        <title>Multicomponent nature underlies the extraordinary mechanical properties of spider dragline silk.</title>
        <authorList>
            <person name="Kono N."/>
            <person name="Nakamura H."/>
            <person name="Mori M."/>
            <person name="Yoshida Y."/>
            <person name="Ohtoshi R."/>
            <person name="Malay A.D."/>
            <person name="Moran D.A.P."/>
            <person name="Tomita M."/>
            <person name="Numata K."/>
            <person name="Arakawa K."/>
        </authorList>
    </citation>
    <scope>NUCLEOTIDE SEQUENCE</scope>
</reference>
<evidence type="ECO:0000313" key="2">
    <source>
        <dbReference type="EMBL" id="GFR33618.1"/>
    </source>
</evidence>